<gene>
    <name evidence="1" type="ORF">GGR47_002537</name>
</gene>
<dbReference type="InterPro" id="IPR043519">
    <property type="entry name" value="NT_sf"/>
</dbReference>
<evidence type="ECO:0000313" key="2">
    <source>
        <dbReference type="Proteomes" id="UP000528945"/>
    </source>
</evidence>
<dbReference type="Proteomes" id="UP000528945">
    <property type="component" value="Unassembled WGS sequence"/>
</dbReference>
<dbReference type="RefSeq" id="WP_244305277.1">
    <property type="nucleotide sequence ID" value="NZ_JACIDB010000005.1"/>
</dbReference>
<name>A0AAW3TUM6_9SPHN</name>
<dbReference type="SUPFAM" id="SSF81301">
    <property type="entry name" value="Nucleotidyltransferase"/>
    <property type="match status" value="1"/>
</dbReference>
<evidence type="ECO:0000313" key="1">
    <source>
        <dbReference type="EMBL" id="MBB3876287.1"/>
    </source>
</evidence>
<dbReference type="Pfam" id="PF10706">
    <property type="entry name" value="Aminoglyc_resit"/>
    <property type="match status" value="1"/>
</dbReference>
<proteinExistence type="predicted"/>
<accession>A0AAW3TUM6</accession>
<evidence type="ECO:0008006" key="3">
    <source>
        <dbReference type="Google" id="ProtNLM"/>
    </source>
</evidence>
<organism evidence="1 2">
    <name type="scientific">Sphingomonas aquatilis</name>
    <dbReference type="NCBI Taxonomy" id="93063"/>
    <lineage>
        <taxon>Bacteria</taxon>
        <taxon>Pseudomonadati</taxon>
        <taxon>Pseudomonadota</taxon>
        <taxon>Alphaproteobacteria</taxon>
        <taxon>Sphingomonadales</taxon>
        <taxon>Sphingomonadaceae</taxon>
        <taxon>Sphingomonas</taxon>
    </lineage>
</organism>
<dbReference type="AlphaFoldDB" id="A0AAW3TUM6"/>
<dbReference type="InterPro" id="IPR019646">
    <property type="entry name" value="Aminoglyc_AdlTrfase"/>
</dbReference>
<protein>
    <recommendedName>
        <fullName evidence="3">Nucleotidyltransferase family protein</fullName>
    </recommendedName>
</protein>
<sequence length="149" mass="16132">MAAALADVAQLMRPARHPWWIIGSGAVVLHGAEAGDVHDIDVLIDRADAAAVLAAAEVTPLTMPPDPLFRSDIFAMWQGADVPVEIMACFAIAGPQGWWPVQPETREAIAVRDTTLFVPARSELIALLRHMGRPKDLRRAAALEEREPG</sequence>
<comment type="caution">
    <text evidence="1">The sequence shown here is derived from an EMBL/GenBank/DDBJ whole genome shotgun (WGS) entry which is preliminary data.</text>
</comment>
<reference evidence="1 2" key="1">
    <citation type="submission" date="2020-08" db="EMBL/GenBank/DDBJ databases">
        <title>Genomic Encyclopedia of Type Strains, Phase IV (KMG-IV): sequencing the most valuable type-strain genomes for metagenomic binning, comparative biology and taxonomic classification.</title>
        <authorList>
            <person name="Goeker M."/>
        </authorList>
    </citation>
    <scope>NUCLEOTIDE SEQUENCE [LARGE SCALE GENOMIC DNA]</scope>
    <source>
        <strain evidence="1 2">DSM 15581</strain>
    </source>
</reference>
<dbReference type="Gene3D" id="3.30.460.40">
    <property type="match status" value="1"/>
</dbReference>
<dbReference type="EMBL" id="JACIDB010000005">
    <property type="protein sequence ID" value="MBB3876287.1"/>
    <property type="molecule type" value="Genomic_DNA"/>
</dbReference>
<keyword evidence="2" id="KW-1185">Reference proteome</keyword>